<name>A0A1I7Y6U7_9BILA</name>
<dbReference type="Proteomes" id="UP000095287">
    <property type="component" value="Unplaced"/>
</dbReference>
<proteinExistence type="predicted"/>
<dbReference type="WBParaSite" id="L893_g13331.t1">
    <property type="protein sequence ID" value="L893_g13331.t1"/>
    <property type="gene ID" value="L893_g13331"/>
</dbReference>
<reference evidence="2" key="1">
    <citation type="submission" date="2016-11" db="UniProtKB">
        <authorList>
            <consortium name="WormBaseParasite"/>
        </authorList>
    </citation>
    <scope>IDENTIFICATION</scope>
</reference>
<evidence type="ECO:0000313" key="1">
    <source>
        <dbReference type="Proteomes" id="UP000095287"/>
    </source>
</evidence>
<keyword evidence="1" id="KW-1185">Reference proteome</keyword>
<accession>A0A1I7Y6U7</accession>
<evidence type="ECO:0000313" key="2">
    <source>
        <dbReference type="WBParaSite" id="L893_g13331.t1"/>
    </source>
</evidence>
<organism evidence="1 2">
    <name type="scientific">Steinernema glaseri</name>
    <dbReference type="NCBI Taxonomy" id="37863"/>
    <lineage>
        <taxon>Eukaryota</taxon>
        <taxon>Metazoa</taxon>
        <taxon>Ecdysozoa</taxon>
        <taxon>Nematoda</taxon>
        <taxon>Chromadorea</taxon>
        <taxon>Rhabditida</taxon>
        <taxon>Tylenchina</taxon>
        <taxon>Panagrolaimomorpha</taxon>
        <taxon>Strongyloidoidea</taxon>
        <taxon>Steinernematidae</taxon>
        <taxon>Steinernema</taxon>
    </lineage>
</organism>
<sequence>MDVVPLVFIESVIRSLKSVKTYDLLLQLSSTWARVADVHKKKSGFLELTYAYYGHDDEWDLYFKIDGFDHIKTRTLSREVLREMSKSIVSIKFLMGDSDNIYVSQDDDWHRISPDDVVLPQLLANIDAPVKYLDITEVFPDFDESEYEEMCSKCLNLLRSFTSARMPDFDPYDRVLNEIVSVPRMWSVDFWECSQHRGEEDIPQPVSFWVDYFFSEKCMNLSGFFGERDVALGIIDHWKKMDPRTLKYGKLFADIRDDPQNMEGVGLRKINVDDEASVREKVRSKVDRDRRISSLHCIDHPVHQSSKIYVVFFLRSGQYRDWRYETVIVI</sequence>
<dbReference type="AlphaFoldDB" id="A0A1I7Y6U7"/>
<protein>
    <submittedName>
        <fullName evidence="2">F-box domain-containing protein</fullName>
    </submittedName>
</protein>